<dbReference type="STRING" id="1765655.AMR74_09245"/>
<reference evidence="3 4" key="1">
    <citation type="submission" date="2015-08" db="EMBL/GenBank/DDBJ databases">
        <title>Genomes of Isolates from Cabo Rojo, PR.</title>
        <authorList>
            <person name="Sanchez-Nieves R.L."/>
            <person name="Montalvo-Rodriguez R."/>
        </authorList>
    </citation>
    <scope>NUCLEOTIDE SEQUENCE [LARGE SCALE GENOMIC DNA]</scope>
    <source>
        <strain evidence="3 4">5</strain>
    </source>
</reference>
<evidence type="ECO:0000256" key="1">
    <source>
        <dbReference type="SAM" id="MobiDB-lite"/>
    </source>
</evidence>
<name>A0A0N0UAJ3_9EURY</name>
<evidence type="ECO:0000259" key="2">
    <source>
        <dbReference type="Pfam" id="PF01402"/>
    </source>
</evidence>
<comment type="caution">
    <text evidence="3">The sequence shown here is derived from an EMBL/GenBank/DDBJ whole genome shotgun (WGS) entry which is preliminary data.</text>
</comment>
<dbReference type="Pfam" id="PF01402">
    <property type="entry name" value="RHH_1"/>
    <property type="match status" value="1"/>
</dbReference>
<dbReference type="InterPro" id="IPR002145">
    <property type="entry name" value="CopG"/>
</dbReference>
<gene>
    <name evidence="3" type="ORF">AMR74_09245</name>
</gene>
<evidence type="ECO:0000313" key="4">
    <source>
        <dbReference type="Proteomes" id="UP000037747"/>
    </source>
</evidence>
<organism evidence="3 4">
    <name type="scientific">Halorubrum tropicale</name>
    <dbReference type="NCBI Taxonomy" id="1765655"/>
    <lineage>
        <taxon>Archaea</taxon>
        <taxon>Methanobacteriati</taxon>
        <taxon>Methanobacteriota</taxon>
        <taxon>Stenosarchaea group</taxon>
        <taxon>Halobacteria</taxon>
        <taxon>Halobacteriales</taxon>
        <taxon>Haloferacaceae</taxon>
        <taxon>Halorubrum</taxon>
    </lineage>
</organism>
<proteinExistence type="predicted"/>
<dbReference type="Proteomes" id="UP000037747">
    <property type="component" value="Unassembled WGS sequence"/>
</dbReference>
<protein>
    <submittedName>
        <fullName evidence="3">CopG family transcriptional regulator</fullName>
    </submittedName>
</protein>
<dbReference type="PATRIC" id="fig|1705389.3.peg.2626"/>
<dbReference type="AlphaFoldDB" id="A0A0N0UAJ3"/>
<dbReference type="EMBL" id="LIST01000003">
    <property type="protein sequence ID" value="KOX96610.1"/>
    <property type="molecule type" value="Genomic_DNA"/>
</dbReference>
<dbReference type="InterPro" id="IPR013321">
    <property type="entry name" value="Arc_rbn_hlx_hlx"/>
</dbReference>
<evidence type="ECO:0000313" key="3">
    <source>
        <dbReference type="EMBL" id="KOX96610.1"/>
    </source>
</evidence>
<sequence length="96" mass="10745">MSETGTNAPDVDDPETTTINVRVTERQLAEIDAAWKEEGYTSRSEFLRHAIRDATEHPGASRDMLASIAAEEYAMRKGDNEAVSRDEVVEMIDDEE</sequence>
<dbReference type="CDD" id="cd22231">
    <property type="entry name" value="RHH_NikR_HicB-like"/>
    <property type="match status" value="1"/>
</dbReference>
<dbReference type="Gene3D" id="1.10.1220.10">
    <property type="entry name" value="Met repressor-like"/>
    <property type="match status" value="1"/>
</dbReference>
<dbReference type="RefSeq" id="WP_053771781.1">
    <property type="nucleotide sequence ID" value="NZ_LIST01000003.1"/>
</dbReference>
<dbReference type="OrthoDB" id="25654at2157"/>
<accession>A0A0N0UAJ3</accession>
<feature type="region of interest" description="Disordered" evidence="1">
    <location>
        <begin position="1"/>
        <end position="21"/>
    </location>
</feature>
<feature type="domain" description="Ribbon-helix-helix protein CopG" evidence="2">
    <location>
        <begin position="19"/>
        <end position="54"/>
    </location>
</feature>
<dbReference type="InterPro" id="IPR010985">
    <property type="entry name" value="Ribbon_hlx_hlx"/>
</dbReference>
<dbReference type="GO" id="GO:0006355">
    <property type="term" value="P:regulation of DNA-templated transcription"/>
    <property type="evidence" value="ECO:0007669"/>
    <property type="project" value="InterPro"/>
</dbReference>
<keyword evidence="4" id="KW-1185">Reference proteome</keyword>
<dbReference type="SUPFAM" id="SSF47598">
    <property type="entry name" value="Ribbon-helix-helix"/>
    <property type="match status" value="1"/>
</dbReference>